<keyword evidence="1" id="KW-0812">Transmembrane</keyword>
<evidence type="ECO:0000313" key="3">
    <source>
        <dbReference type="Proteomes" id="UP000607653"/>
    </source>
</evidence>
<proteinExistence type="predicted"/>
<sequence length="82" mass="9409">MSIKYSQLLFCAFIAVGKALCLWAANIAARVTSYWQVLIFIVCQVRAIVALVLIDFDLEFIYLLNFINFRYFGPLACNDICF</sequence>
<dbReference type="AlphaFoldDB" id="A0A822Y6K7"/>
<keyword evidence="1" id="KW-1133">Transmembrane helix</keyword>
<keyword evidence="3" id="KW-1185">Reference proteome</keyword>
<evidence type="ECO:0000313" key="2">
    <source>
        <dbReference type="EMBL" id="DAD26665.1"/>
    </source>
</evidence>
<gene>
    <name evidence="2" type="ORF">HUJ06_028133</name>
</gene>
<name>A0A822Y6K7_NELNU</name>
<dbReference type="EMBL" id="DUZY01000002">
    <property type="protein sequence ID" value="DAD26665.1"/>
    <property type="molecule type" value="Genomic_DNA"/>
</dbReference>
<keyword evidence="1" id="KW-0472">Membrane</keyword>
<feature type="transmembrane region" description="Helical" evidence="1">
    <location>
        <begin position="34"/>
        <end position="54"/>
    </location>
</feature>
<accession>A0A822Y6K7</accession>
<protein>
    <submittedName>
        <fullName evidence="2">Uncharacterized protein</fullName>
    </submittedName>
</protein>
<reference evidence="2 3" key="1">
    <citation type="journal article" date="2020" name="Mol. Biol. Evol.">
        <title>Distinct Expression and Methylation Patterns for Genes with Different Fates following a Single Whole-Genome Duplication in Flowering Plants.</title>
        <authorList>
            <person name="Shi T."/>
            <person name="Rahmani R.S."/>
            <person name="Gugger P.F."/>
            <person name="Wang M."/>
            <person name="Li H."/>
            <person name="Zhang Y."/>
            <person name="Li Z."/>
            <person name="Wang Q."/>
            <person name="Van de Peer Y."/>
            <person name="Marchal K."/>
            <person name="Chen J."/>
        </authorList>
    </citation>
    <scope>NUCLEOTIDE SEQUENCE [LARGE SCALE GENOMIC DNA]</scope>
    <source>
        <tissue evidence="2">Leaf</tissue>
    </source>
</reference>
<evidence type="ECO:0000256" key="1">
    <source>
        <dbReference type="SAM" id="Phobius"/>
    </source>
</evidence>
<comment type="caution">
    <text evidence="2">The sequence shown here is derived from an EMBL/GenBank/DDBJ whole genome shotgun (WGS) entry which is preliminary data.</text>
</comment>
<dbReference type="Proteomes" id="UP000607653">
    <property type="component" value="Unassembled WGS sequence"/>
</dbReference>
<organism evidence="2 3">
    <name type="scientific">Nelumbo nucifera</name>
    <name type="common">Sacred lotus</name>
    <dbReference type="NCBI Taxonomy" id="4432"/>
    <lineage>
        <taxon>Eukaryota</taxon>
        <taxon>Viridiplantae</taxon>
        <taxon>Streptophyta</taxon>
        <taxon>Embryophyta</taxon>
        <taxon>Tracheophyta</taxon>
        <taxon>Spermatophyta</taxon>
        <taxon>Magnoliopsida</taxon>
        <taxon>Proteales</taxon>
        <taxon>Nelumbonaceae</taxon>
        <taxon>Nelumbo</taxon>
    </lineage>
</organism>